<keyword evidence="3" id="KW-0133">Cell shape</keyword>
<evidence type="ECO:0000313" key="5">
    <source>
        <dbReference type="EMBL" id="AKX60036.1"/>
    </source>
</evidence>
<keyword evidence="2 3" id="KW-0274">FAD</keyword>
<comment type="similarity">
    <text evidence="1 3">Belongs to the MurB family.</text>
</comment>
<name>A0A0K1XFC0_9GAMM</name>
<comment type="cofactor">
    <cofactor evidence="3">
        <name>FAD</name>
        <dbReference type="ChEBI" id="CHEBI:57692"/>
    </cofactor>
</comment>
<dbReference type="PANTHER" id="PTHR21071">
    <property type="entry name" value="UDP-N-ACETYLENOLPYRUVOYLGLUCOSAMINE REDUCTASE"/>
    <property type="match status" value="1"/>
</dbReference>
<dbReference type="InterPro" id="IPR016166">
    <property type="entry name" value="FAD-bd_PCMH"/>
</dbReference>
<dbReference type="PROSITE" id="PS51387">
    <property type="entry name" value="FAD_PCMH"/>
    <property type="match status" value="1"/>
</dbReference>
<keyword evidence="3" id="KW-0961">Cell wall biogenesis/degradation</keyword>
<comment type="subcellular location">
    <subcellularLocation>
        <location evidence="3">Cytoplasm</location>
    </subcellularLocation>
</comment>
<dbReference type="HAMAP" id="MF_00037">
    <property type="entry name" value="MurB"/>
    <property type="match status" value="1"/>
</dbReference>
<dbReference type="InterPro" id="IPR003170">
    <property type="entry name" value="MurB"/>
</dbReference>
<dbReference type="GO" id="GO:0005829">
    <property type="term" value="C:cytosol"/>
    <property type="evidence" value="ECO:0007669"/>
    <property type="project" value="TreeGrafter"/>
</dbReference>
<dbReference type="Gene3D" id="3.30.465.10">
    <property type="match status" value="1"/>
</dbReference>
<evidence type="ECO:0000259" key="4">
    <source>
        <dbReference type="PROSITE" id="PS51387"/>
    </source>
</evidence>
<dbReference type="InterPro" id="IPR016167">
    <property type="entry name" value="FAD-bd_PCMH_sub1"/>
</dbReference>
<dbReference type="RefSeq" id="WP_053101284.1">
    <property type="nucleotide sequence ID" value="NZ_CP012365.1"/>
</dbReference>
<dbReference type="GO" id="GO:0051301">
    <property type="term" value="P:cell division"/>
    <property type="evidence" value="ECO:0007669"/>
    <property type="project" value="UniProtKB-KW"/>
</dbReference>
<reference evidence="5 6" key="1">
    <citation type="journal article" date="2015" name="Genome Announc.">
        <title>Genome Sequences of Oblitimonas alkaliphila gen. nov. sp. nov. (Proposed), a Novel Bacterium of the Pseudomonadaceae Family.</title>
        <authorList>
            <person name="Lauer A.C."/>
            <person name="Nicholson A.C."/>
            <person name="Humrighouse B.W."/>
            <person name="Emery B."/>
            <person name="Drobish A."/>
            <person name="Juieng P."/>
            <person name="Loparev V."/>
            <person name="McQuiston J.R."/>
        </authorList>
    </citation>
    <scope>NUCLEOTIDE SEQUENCE [LARGE SCALE GENOMIC DNA]</scope>
    <source>
        <strain evidence="5 6">E5571</strain>
    </source>
</reference>
<dbReference type="SUPFAM" id="SSF56176">
    <property type="entry name" value="FAD-binding/transporter-associated domain-like"/>
    <property type="match status" value="1"/>
</dbReference>
<dbReference type="PATRIC" id="fig|1698449.3.peg.1792"/>
<evidence type="ECO:0000256" key="2">
    <source>
        <dbReference type="ARBA" id="ARBA00022827"/>
    </source>
</evidence>
<comment type="pathway">
    <text evidence="3">Cell wall biogenesis; peptidoglycan biosynthesis.</text>
</comment>
<dbReference type="InterPro" id="IPR016169">
    <property type="entry name" value="FAD-bd_PCMH_sub2"/>
</dbReference>
<protein>
    <recommendedName>
        <fullName evidence="3">UDP-N-acetylenolpyruvoylglucosamine reductase</fullName>
        <ecNumber evidence="3">1.3.1.98</ecNumber>
    </recommendedName>
    <alternativeName>
        <fullName evidence="3">UDP-N-acetylmuramate dehydrogenase</fullName>
    </alternativeName>
</protein>
<dbReference type="GO" id="GO:0008762">
    <property type="term" value="F:UDP-N-acetylmuramate dehydrogenase activity"/>
    <property type="evidence" value="ECO:0007669"/>
    <property type="project" value="UniProtKB-UniRule"/>
</dbReference>
<comment type="caution">
    <text evidence="3">Lacks conserved residue(s) required for the propagation of feature annotation.</text>
</comment>
<keyword evidence="3" id="KW-0132">Cell division</keyword>
<keyword evidence="3" id="KW-0521">NADP</keyword>
<dbReference type="Pfam" id="PF01565">
    <property type="entry name" value="FAD_binding_4"/>
    <property type="match status" value="1"/>
</dbReference>
<keyword evidence="3" id="KW-0131">Cell cycle</keyword>
<proteinExistence type="inferred from homology"/>
<dbReference type="Proteomes" id="UP000063953">
    <property type="component" value="Chromosome"/>
</dbReference>
<dbReference type="GO" id="GO:0008360">
    <property type="term" value="P:regulation of cell shape"/>
    <property type="evidence" value="ECO:0007669"/>
    <property type="project" value="UniProtKB-KW"/>
</dbReference>
<dbReference type="GO" id="GO:0071949">
    <property type="term" value="F:FAD binding"/>
    <property type="evidence" value="ECO:0007669"/>
    <property type="project" value="InterPro"/>
</dbReference>
<evidence type="ECO:0000256" key="1">
    <source>
        <dbReference type="ARBA" id="ARBA00010485"/>
    </source>
</evidence>
<evidence type="ECO:0000313" key="6">
    <source>
        <dbReference type="Proteomes" id="UP000063953"/>
    </source>
</evidence>
<keyword evidence="3" id="KW-0285">Flavoprotein</keyword>
<keyword evidence="3" id="KW-0963">Cytoplasm</keyword>
<gene>
    <name evidence="3" type="primary">murB</name>
    <name evidence="5" type="ORF">AKN88_08915</name>
</gene>
<dbReference type="GO" id="GO:0071555">
    <property type="term" value="P:cell wall organization"/>
    <property type="evidence" value="ECO:0007669"/>
    <property type="project" value="UniProtKB-KW"/>
</dbReference>
<dbReference type="PANTHER" id="PTHR21071:SF4">
    <property type="entry name" value="UDP-N-ACETYLENOLPYRUVOYLGLUCOSAMINE REDUCTASE"/>
    <property type="match status" value="1"/>
</dbReference>
<comment type="catalytic activity">
    <reaction evidence="3">
        <text>UDP-N-acetyl-alpha-D-muramate + NADP(+) = UDP-N-acetyl-3-O-(1-carboxyvinyl)-alpha-D-glucosamine + NADPH + H(+)</text>
        <dbReference type="Rhea" id="RHEA:12248"/>
        <dbReference type="ChEBI" id="CHEBI:15378"/>
        <dbReference type="ChEBI" id="CHEBI:57783"/>
        <dbReference type="ChEBI" id="CHEBI:58349"/>
        <dbReference type="ChEBI" id="CHEBI:68483"/>
        <dbReference type="ChEBI" id="CHEBI:70757"/>
        <dbReference type="EC" id="1.3.1.98"/>
    </reaction>
</comment>
<dbReference type="InterPro" id="IPR036318">
    <property type="entry name" value="FAD-bd_PCMH-like_sf"/>
</dbReference>
<dbReference type="Gene3D" id="3.30.43.10">
    <property type="entry name" value="Uridine Diphospho-n-acetylenolpyruvylglucosamine Reductase, domain 2"/>
    <property type="match status" value="1"/>
</dbReference>
<evidence type="ECO:0000256" key="3">
    <source>
        <dbReference type="HAMAP-Rule" id="MF_00037"/>
    </source>
</evidence>
<keyword evidence="3" id="KW-0573">Peptidoglycan synthesis</keyword>
<accession>A0A0K1XFC0</accession>
<comment type="function">
    <text evidence="3">Cell wall formation.</text>
</comment>
<organism evidence="5 6">
    <name type="scientific">Thiopseudomonas alkaliphila</name>
    <dbReference type="NCBI Taxonomy" id="1697053"/>
    <lineage>
        <taxon>Bacteria</taxon>
        <taxon>Pseudomonadati</taxon>
        <taxon>Pseudomonadota</taxon>
        <taxon>Gammaproteobacteria</taxon>
        <taxon>Pseudomonadales</taxon>
        <taxon>Pseudomonadaceae</taxon>
        <taxon>Thiopseudomonas</taxon>
    </lineage>
</organism>
<feature type="domain" description="FAD-binding PCMH-type" evidence="4">
    <location>
        <begin position="33"/>
        <end position="199"/>
    </location>
</feature>
<sequence>MTLNLEPIRFFLEHTSIPYASNVDIKYKTYFMMGGLCEIFITPSTLIQLECVLLFLETNKLKYKVIGNTSNLIFVDEGHYSILISTINLNGLKVTEQAIEADTGALLPTLSRVALINGFSGFEGIEGIPATVGGALFMNAGAYGCSISDKLTEVKVFDRNEQQVLILNNDECRFSYRKSIFREDNRYIVLSAKFYIEKGCKDTIANKMETYHIARHSYQEFCYPNLGSMISVTGDYYAEIFKKDKVYYLLYLFLKVFFRNPVVKFLRRKKPHSSELNYLLKKYFERRLKILVKNHISNKGANILVNDGNVSAEHILSYVKLMHNEIGESWHIENEVVFDF</sequence>
<dbReference type="InterPro" id="IPR006094">
    <property type="entry name" value="Oxid_FAD_bind_N"/>
</dbReference>
<dbReference type="GO" id="GO:0009252">
    <property type="term" value="P:peptidoglycan biosynthetic process"/>
    <property type="evidence" value="ECO:0007669"/>
    <property type="project" value="UniProtKB-UniRule"/>
</dbReference>
<dbReference type="EC" id="1.3.1.98" evidence="3"/>
<keyword evidence="6" id="KW-1185">Reference proteome</keyword>
<feature type="active site" evidence="3">
    <location>
        <position position="177"/>
    </location>
</feature>
<dbReference type="UniPathway" id="UPA00219"/>
<dbReference type="AlphaFoldDB" id="A0A0K1XFC0"/>
<dbReference type="EMBL" id="CP012365">
    <property type="protein sequence ID" value="AKX60036.1"/>
    <property type="molecule type" value="Genomic_DNA"/>
</dbReference>
<keyword evidence="3" id="KW-0560">Oxidoreductase</keyword>